<feature type="region of interest" description="Disordered" evidence="5">
    <location>
        <begin position="273"/>
        <end position="336"/>
    </location>
</feature>
<organism evidence="7">
    <name type="scientific">Arcella intermedia</name>
    <dbReference type="NCBI Taxonomy" id="1963864"/>
    <lineage>
        <taxon>Eukaryota</taxon>
        <taxon>Amoebozoa</taxon>
        <taxon>Tubulinea</taxon>
        <taxon>Elardia</taxon>
        <taxon>Arcellinida</taxon>
        <taxon>Sphaerothecina</taxon>
        <taxon>Arcellidae</taxon>
        <taxon>Arcella</taxon>
    </lineage>
</organism>
<dbReference type="AlphaFoldDB" id="A0A6B2L9F7"/>
<proteinExistence type="inferred from homology"/>
<dbReference type="InterPro" id="IPR000222">
    <property type="entry name" value="PP2C_BS"/>
</dbReference>
<protein>
    <recommendedName>
        <fullName evidence="6">PPM-type phosphatase domain-containing protein</fullName>
    </recommendedName>
</protein>
<dbReference type="PROSITE" id="PS01032">
    <property type="entry name" value="PPM_1"/>
    <property type="match status" value="1"/>
</dbReference>
<keyword evidence="3 4" id="KW-0904">Protein phosphatase</keyword>
<reference evidence="7" key="1">
    <citation type="journal article" date="2020" name="J. Eukaryot. Microbiol.">
        <title>De novo Sequencing, Assembly and Annotation of the Transcriptome for the Free-Living Testate Amoeba Arcella intermedia.</title>
        <authorList>
            <person name="Ribeiro G.M."/>
            <person name="Porfirio-Sousa A.L."/>
            <person name="Maurer-Alcala X.X."/>
            <person name="Katz L.A."/>
            <person name="Lahr D.J.G."/>
        </authorList>
    </citation>
    <scope>NUCLEOTIDE SEQUENCE</scope>
</reference>
<feature type="compositionally biased region" description="Polar residues" evidence="5">
    <location>
        <begin position="273"/>
        <end position="283"/>
    </location>
</feature>
<evidence type="ECO:0000256" key="3">
    <source>
        <dbReference type="ARBA" id="ARBA00022912"/>
    </source>
</evidence>
<dbReference type="InterPro" id="IPR036457">
    <property type="entry name" value="PPM-type-like_dom_sf"/>
</dbReference>
<feature type="compositionally biased region" description="Polar residues" evidence="5">
    <location>
        <begin position="309"/>
        <end position="319"/>
    </location>
</feature>
<comment type="similarity">
    <text evidence="4">Belongs to the PP2C family.</text>
</comment>
<evidence type="ECO:0000256" key="2">
    <source>
        <dbReference type="ARBA" id="ARBA00022801"/>
    </source>
</evidence>
<dbReference type="SMART" id="SM00332">
    <property type="entry name" value="PP2Cc"/>
    <property type="match status" value="1"/>
</dbReference>
<dbReference type="InterPro" id="IPR015655">
    <property type="entry name" value="PP2C"/>
</dbReference>
<dbReference type="EMBL" id="GIBP01004468">
    <property type="protein sequence ID" value="NDV33437.1"/>
    <property type="molecule type" value="Transcribed_RNA"/>
</dbReference>
<dbReference type="InterPro" id="IPR001932">
    <property type="entry name" value="PPM-type_phosphatase-like_dom"/>
</dbReference>
<accession>A0A6B2L9F7</accession>
<feature type="compositionally biased region" description="Low complexity" evidence="5">
    <location>
        <begin position="284"/>
        <end position="308"/>
    </location>
</feature>
<feature type="domain" description="PPM-type phosphatase" evidence="6">
    <location>
        <begin position="1"/>
        <end position="253"/>
    </location>
</feature>
<evidence type="ECO:0000256" key="4">
    <source>
        <dbReference type="RuleBase" id="RU003465"/>
    </source>
</evidence>
<evidence type="ECO:0000313" key="7">
    <source>
        <dbReference type="EMBL" id="NDV33437.1"/>
    </source>
</evidence>
<evidence type="ECO:0000256" key="5">
    <source>
        <dbReference type="SAM" id="MobiDB-lite"/>
    </source>
</evidence>
<dbReference type="CDD" id="cd00143">
    <property type="entry name" value="PP2Cc"/>
    <property type="match status" value="1"/>
</dbReference>
<dbReference type="GO" id="GO:0004722">
    <property type="term" value="F:protein serine/threonine phosphatase activity"/>
    <property type="evidence" value="ECO:0007669"/>
    <property type="project" value="InterPro"/>
</dbReference>
<dbReference type="PROSITE" id="PS51746">
    <property type="entry name" value="PPM_2"/>
    <property type="match status" value="1"/>
</dbReference>
<keyword evidence="1" id="KW-0479">Metal-binding</keyword>
<dbReference type="GO" id="GO:0046872">
    <property type="term" value="F:metal ion binding"/>
    <property type="evidence" value="ECO:0007669"/>
    <property type="project" value="UniProtKB-KW"/>
</dbReference>
<dbReference type="PANTHER" id="PTHR47992">
    <property type="entry name" value="PROTEIN PHOSPHATASE"/>
    <property type="match status" value="1"/>
</dbReference>
<evidence type="ECO:0000256" key="1">
    <source>
        <dbReference type="ARBA" id="ARBA00022723"/>
    </source>
</evidence>
<dbReference type="Pfam" id="PF00481">
    <property type="entry name" value="PP2C"/>
    <property type="match status" value="1"/>
</dbReference>
<sequence>MEDTHKRLDDVKAEFEIGNFSQVAYYGVYDGHGGAQTAQMVLEGLHSKIFNSESFTTGDIDSAIRAGFQAMDQYVVEEANKTNAMHGCTCVCSLVLDDKIYFANIGDSEGILISVVDGKPSPKNMTKPHKANDPSEKGRIESLGGHVFFGRVYGSLAVSRSFGDAKYKKPKTSQDFVSWEPNIVTETLDHSHRYVVLACDGLWDVMTHQDVADLTHRLFEDGKEASYVAKALVVRAIRDLQTDDNVTVIVIKINWDAADAALDASLATNLQQASGSAAPTPEQSGGSTAPEGSGASPAPEGSGASTAAQSETPSQSTPTEGEEEKNQKSEANGTSE</sequence>
<keyword evidence="2 4" id="KW-0378">Hydrolase</keyword>
<name>A0A6B2L9F7_9EUKA</name>
<dbReference type="Gene3D" id="3.60.40.10">
    <property type="entry name" value="PPM-type phosphatase domain"/>
    <property type="match status" value="1"/>
</dbReference>
<evidence type="ECO:0000259" key="6">
    <source>
        <dbReference type="PROSITE" id="PS51746"/>
    </source>
</evidence>
<dbReference type="SUPFAM" id="SSF81606">
    <property type="entry name" value="PP2C-like"/>
    <property type="match status" value="1"/>
</dbReference>